<keyword evidence="17" id="KW-1185">Reference proteome</keyword>
<keyword evidence="12" id="KW-0378">Hydrolase</keyword>
<dbReference type="Pfam" id="PF02225">
    <property type="entry name" value="PA"/>
    <property type="match status" value="1"/>
</dbReference>
<evidence type="ECO:0000256" key="10">
    <source>
        <dbReference type="ARBA" id="ARBA00023180"/>
    </source>
</evidence>
<dbReference type="RefSeq" id="WP_146783620.1">
    <property type="nucleotide sequence ID" value="NZ_VOLT01000002.1"/>
</dbReference>
<comment type="similarity">
    <text evidence="4">Belongs to the peptidase S1 family.</text>
</comment>
<dbReference type="InterPro" id="IPR001314">
    <property type="entry name" value="Peptidase_S1A"/>
</dbReference>
<evidence type="ECO:0000256" key="14">
    <source>
        <dbReference type="SAM" id="SignalP"/>
    </source>
</evidence>
<dbReference type="FunFam" id="2.40.10.10:FF:000054">
    <property type="entry name" value="Complement C1r subcomponent"/>
    <property type="match status" value="1"/>
</dbReference>
<dbReference type="OrthoDB" id="9813836at2"/>
<evidence type="ECO:0000256" key="4">
    <source>
        <dbReference type="ARBA" id="ARBA00007664"/>
    </source>
</evidence>
<keyword evidence="7 14" id="KW-0732">Signal</keyword>
<evidence type="ECO:0000256" key="8">
    <source>
        <dbReference type="ARBA" id="ARBA00023069"/>
    </source>
</evidence>
<comment type="subcellular location">
    <subcellularLocation>
        <location evidence="1">Cell projection</location>
        <location evidence="1">Cilium</location>
    </subcellularLocation>
    <subcellularLocation>
        <location evidence="2">Cytoplasm</location>
    </subcellularLocation>
    <subcellularLocation>
        <location evidence="3">Secreted</location>
    </subcellularLocation>
</comment>
<dbReference type="Pfam" id="PF22544">
    <property type="entry name" value="HYDIN_VesB_CFA65-like_Ig"/>
    <property type="match status" value="1"/>
</dbReference>
<name>A0A5C6QQ48_9GAMM</name>
<proteinExistence type="inferred from homology"/>
<dbReference type="InterPro" id="IPR053879">
    <property type="entry name" value="HYDIN_VesB_CFA65-like_Ig"/>
</dbReference>
<evidence type="ECO:0000313" key="17">
    <source>
        <dbReference type="Proteomes" id="UP000321822"/>
    </source>
</evidence>
<organism evidence="16 17">
    <name type="scientific">Colwellia demingiae</name>
    <dbReference type="NCBI Taxonomy" id="89401"/>
    <lineage>
        <taxon>Bacteria</taxon>
        <taxon>Pseudomonadati</taxon>
        <taxon>Pseudomonadota</taxon>
        <taxon>Gammaproteobacteria</taxon>
        <taxon>Alteromonadales</taxon>
        <taxon>Colwelliaceae</taxon>
        <taxon>Colwellia</taxon>
    </lineage>
</organism>
<dbReference type="PROSITE" id="PS00134">
    <property type="entry name" value="TRYPSIN_HIS"/>
    <property type="match status" value="1"/>
</dbReference>
<keyword evidence="12 16" id="KW-0645">Protease</keyword>
<keyword evidence="6" id="KW-0964">Secreted</keyword>
<dbReference type="PANTHER" id="PTHR24276">
    <property type="entry name" value="POLYSERASE-RELATED"/>
    <property type="match status" value="1"/>
</dbReference>
<evidence type="ECO:0000256" key="12">
    <source>
        <dbReference type="RuleBase" id="RU363034"/>
    </source>
</evidence>
<keyword evidence="9" id="KW-1015">Disulfide bond</keyword>
<dbReference type="Proteomes" id="UP000321822">
    <property type="component" value="Unassembled WGS sequence"/>
</dbReference>
<dbReference type="Gene3D" id="2.60.40.10">
    <property type="entry name" value="Immunoglobulins"/>
    <property type="match status" value="1"/>
</dbReference>
<dbReference type="Gene3D" id="3.50.30.30">
    <property type="match status" value="1"/>
</dbReference>
<evidence type="ECO:0000256" key="2">
    <source>
        <dbReference type="ARBA" id="ARBA00004496"/>
    </source>
</evidence>
<dbReference type="EMBL" id="VOLT01000002">
    <property type="protein sequence ID" value="TWX70732.1"/>
    <property type="molecule type" value="Genomic_DNA"/>
</dbReference>
<keyword evidence="5" id="KW-0963">Cytoplasm</keyword>
<dbReference type="CDD" id="cd00190">
    <property type="entry name" value="Tryp_SPc"/>
    <property type="match status" value="1"/>
</dbReference>
<keyword evidence="8" id="KW-0969">Cilium</keyword>
<feature type="chain" id="PRO_5022836933" evidence="14">
    <location>
        <begin position="21"/>
        <end position="704"/>
    </location>
</feature>
<comment type="caution">
    <text evidence="16">The sequence shown here is derived from an EMBL/GenBank/DDBJ whole genome shotgun (WGS) entry which is preliminary data.</text>
</comment>
<evidence type="ECO:0000256" key="5">
    <source>
        <dbReference type="ARBA" id="ARBA00022490"/>
    </source>
</evidence>
<feature type="signal peptide" evidence="14">
    <location>
        <begin position="1"/>
        <end position="20"/>
    </location>
</feature>
<dbReference type="InterPro" id="IPR050430">
    <property type="entry name" value="Peptidase_S1"/>
</dbReference>
<dbReference type="Gene3D" id="2.40.10.10">
    <property type="entry name" value="Trypsin-like serine proteases"/>
    <property type="match status" value="1"/>
</dbReference>
<keyword evidence="12" id="KW-0720">Serine protease</keyword>
<dbReference type="SMART" id="SM00020">
    <property type="entry name" value="Tryp_SPc"/>
    <property type="match status" value="1"/>
</dbReference>
<dbReference type="InterPro" id="IPR033116">
    <property type="entry name" value="TRYPSIN_SER"/>
</dbReference>
<dbReference type="InterPro" id="IPR018114">
    <property type="entry name" value="TRYPSIN_HIS"/>
</dbReference>
<evidence type="ECO:0000256" key="13">
    <source>
        <dbReference type="SAM" id="MobiDB-lite"/>
    </source>
</evidence>
<evidence type="ECO:0000313" key="16">
    <source>
        <dbReference type="EMBL" id="TWX70732.1"/>
    </source>
</evidence>
<dbReference type="GO" id="GO:0005737">
    <property type="term" value="C:cytoplasm"/>
    <property type="evidence" value="ECO:0007669"/>
    <property type="project" value="UniProtKB-SubCell"/>
</dbReference>
<dbReference type="GO" id="GO:0006508">
    <property type="term" value="P:proteolysis"/>
    <property type="evidence" value="ECO:0007669"/>
    <property type="project" value="UniProtKB-KW"/>
</dbReference>
<feature type="domain" description="Peptidase S1" evidence="15">
    <location>
        <begin position="33"/>
        <end position="413"/>
    </location>
</feature>
<evidence type="ECO:0000256" key="6">
    <source>
        <dbReference type="ARBA" id="ARBA00022525"/>
    </source>
</evidence>
<dbReference type="InterPro" id="IPR001254">
    <property type="entry name" value="Trypsin_dom"/>
</dbReference>
<sequence length="704" mass="74820">MKYFLFAVLAISTLLSSANAINQPPLLIAKPKIVGGELATQSAWPWMSALVFTYSDVDSSLNVAGTQYQSEPFSYSPSGQASATMVDCGIGEGLCNLAENKICLIARGEIDFSVKVDNCQAAGGIGAIIYNNIAGVISGTLGEGFIGNIPVIAISQDDGAILLNELDSIATINLSVKQDLAQSASCGASFIGEKWVLTAAHCVEGANIEFLKVNIGEYDLSNGASKAKAIKRIYIHPEYEEGSAFNNDIALIELVESSDQTAVKLLDYNTSKQLAIANSPATVIGWGNVNAYGPNDEPPINSQPNQLRQVELYLLSNEECKDQLAQAYSDLNDTTYSSNQVGITNNMICAAFSGGVQKGSCQGDSGGPLLVNTNEGWQQIGIVSFGVGCANEAFPDVYARIGSFTTWINNITQGIAIESSYDFALTPQNKAQTTQLTVTNNTNLIANLSFTLLTDNINSNGFSLNTSNCIQLAAKQSCQIQVDFDAKILGKHKVRIVINSNDVNIPTSQSYISAEAVASNSDINTQLSNGSSELLWFSGGDQPWLLDNTEPAIMSGAIGDNQQSAVLLTFSGAGTLSFDWSVSSEENTDSPDEPFGVLYLIIDDKQINLISGEVAYTKVTIDDLAVGEHQVTWLYKKDGGTSEGTDKASLKNVIFTPTITTLPAPPPSPSATLPPSTTDSKSSGGSVYLILFLLILLTARPQLI</sequence>
<dbReference type="GO" id="GO:0004252">
    <property type="term" value="F:serine-type endopeptidase activity"/>
    <property type="evidence" value="ECO:0007669"/>
    <property type="project" value="InterPro"/>
</dbReference>
<dbReference type="InterPro" id="IPR009003">
    <property type="entry name" value="Peptidase_S1_PA"/>
</dbReference>
<evidence type="ECO:0000256" key="3">
    <source>
        <dbReference type="ARBA" id="ARBA00004613"/>
    </source>
</evidence>
<dbReference type="Pfam" id="PF00089">
    <property type="entry name" value="Trypsin"/>
    <property type="match status" value="1"/>
</dbReference>
<evidence type="ECO:0000256" key="9">
    <source>
        <dbReference type="ARBA" id="ARBA00023157"/>
    </source>
</evidence>
<keyword evidence="10" id="KW-0325">Glycoprotein</keyword>
<gene>
    <name evidence="16" type="ORF">ESZ36_03470</name>
</gene>
<feature type="region of interest" description="Disordered" evidence="13">
    <location>
        <begin position="659"/>
        <end position="682"/>
    </location>
</feature>
<dbReference type="PROSITE" id="PS00135">
    <property type="entry name" value="TRYPSIN_SER"/>
    <property type="match status" value="1"/>
</dbReference>
<dbReference type="GO" id="GO:0005576">
    <property type="term" value="C:extracellular region"/>
    <property type="evidence" value="ECO:0007669"/>
    <property type="project" value="UniProtKB-SubCell"/>
</dbReference>
<reference evidence="16 17" key="1">
    <citation type="submission" date="2019-07" db="EMBL/GenBank/DDBJ databases">
        <title>Genomes of sea-ice associated Colwellia species.</title>
        <authorList>
            <person name="Bowman J.P."/>
        </authorList>
    </citation>
    <scope>NUCLEOTIDE SEQUENCE [LARGE SCALE GENOMIC DNA]</scope>
    <source>
        <strain evidence="16 17">ACAM 459</strain>
    </source>
</reference>
<dbReference type="InterPro" id="IPR003137">
    <property type="entry name" value="PA_domain"/>
</dbReference>
<dbReference type="FunFam" id="2.40.10.10:FF:000068">
    <property type="entry name" value="transmembrane protease serine 2"/>
    <property type="match status" value="1"/>
</dbReference>
<evidence type="ECO:0000256" key="7">
    <source>
        <dbReference type="ARBA" id="ARBA00022729"/>
    </source>
</evidence>
<dbReference type="PANTHER" id="PTHR24276:SF98">
    <property type="entry name" value="FI18310P1-RELATED"/>
    <property type="match status" value="1"/>
</dbReference>
<dbReference type="PROSITE" id="PS50240">
    <property type="entry name" value="TRYPSIN_DOM"/>
    <property type="match status" value="1"/>
</dbReference>
<keyword evidence="11" id="KW-0966">Cell projection</keyword>
<dbReference type="AlphaFoldDB" id="A0A5C6QQ48"/>
<dbReference type="InterPro" id="IPR013783">
    <property type="entry name" value="Ig-like_fold"/>
</dbReference>
<dbReference type="InterPro" id="IPR046450">
    <property type="entry name" value="PA_dom_sf"/>
</dbReference>
<evidence type="ECO:0000256" key="11">
    <source>
        <dbReference type="ARBA" id="ARBA00023273"/>
    </source>
</evidence>
<evidence type="ECO:0000256" key="1">
    <source>
        <dbReference type="ARBA" id="ARBA00004138"/>
    </source>
</evidence>
<accession>A0A5C6QQ48</accession>
<dbReference type="InterPro" id="IPR043504">
    <property type="entry name" value="Peptidase_S1_PA_chymotrypsin"/>
</dbReference>
<evidence type="ECO:0000259" key="15">
    <source>
        <dbReference type="PROSITE" id="PS50240"/>
    </source>
</evidence>
<protein>
    <submittedName>
        <fullName evidence="16">Trypsin-like serine protease</fullName>
    </submittedName>
</protein>
<dbReference type="PRINTS" id="PR00722">
    <property type="entry name" value="CHYMOTRYPSIN"/>
</dbReference>
<dbReference type="SUPFAM" id="SSF50494">
    <property type="entry name" value="Trypsin-like serine proteases"/>
    <property type="match status" value="1"/>
</dbReference>
<dbReference type="SUPFAM" id="SSF52025">
    <property type="entry name" value="PA domain"/>
    <property type="match status" value="1"/>
</dbReference>